<dbReference type="EMBL" id="BK057794">
    <property type="protein sequence ID" value="DAE92156.1"/>
    <property type="molecule type" value="Genomic_DNA"/>
</dbReference>
<accession>A0A8S5RSL4</accession>
<organism evidence="2">
    <name type="scientific">Myoviridae sp. ct5xZ3</name>
    <dbReference type="NCBI Taxonomy" id="2827601"/>
    <lineage>
        <taxon>Viruses</taxon>
        <taxon>Duplodnaviria</taxon>
        <taxon>Heunggongvirae</taxon>
        <taxon>Uroviricota</taxon>
        <taxon>Caudoviricetes</taxon>
    </lineage>
</organism>
<proteinExistence type="predicted"/>
<sequence length="62" mass="7143">MSTMRKVARNMARNMSYNQSGTTSGFHYFFEKIWREKTGHPVNRNAIGSPSATKKGHHPKYN</sequence>
<evidence type="ECO:0000313" key="2">
    <source>
        <dbReference type="EMBL" id="DAE92156.1"/>
    </source>
</evidence>
<name>A0A8S5RSL4_9CAUD</name>
<evidence type="ECO:0000256" key="1">
    <source>
        <dbReference type="SAM" id="MobiDB-lite"/>
    </source>
</evidence>
<protein>
    <submittedName>
        <fullName evidence="2">Uncharacterized protein</fullName>
    </submittedName>
</protein>
<reference evidence="2" key="1">
    <citation type="journal article" date="2021" name="Proc. Natl. Acad. Sci. U.S.A.">
        <title>A Catalog of Tens of Thousands of Viruses from Human Metagenomes Reveals Hidden Associations with Chronic Diseases.</title>
        <authorList>
            <person name="Tisza M.J."/>
            <person name="Buck C.B."/>
        </authorList>
    </citation>
    <scope>NUCLEOTIDE SEQUENCE</scope>
    <source>
        <strain evidence="2">Ct5xZ3</strain>
    </source>
</reference>
<feature type="region of interest" description="Disordered" evidence="1">
    <location>
        <begin position="39"/>
        <end position="62"/>
    </location>
</feature>